<dbReference type="AlphaFoldDB" id="A0AAV1YVK2"/>
<proteinExistence type="predicted"/>
<keyword evidence="2" id="KW-1185">Reference proteome</keyword>
<dbReference type="Proteomes" id="UP001497382">
    <property type="component" value="Unassembled WGS sequence"/>
</dbReference>
<reference evidence="1 2" key="1">
    <citation type="submission" date="2024-04" db="EMBL/GenBank/DDBJ databases">
        <authorList>
            <person name="Rising A."/>
            <person name="Reimegard J."/>
            <person name="Sonavane S."/>
            <person name="Akerstrom W."/>
            <person name="Nylinder S."/>
            <person name="Hedman E."/>
            <person name="Kallberg Y."/>
        </authorList>
    </citation>
    <scope>NUCLEOTIDE SEQUENCE [LARGE SCALE GENOMIC DNA]</scope>
</reference>
<evidence type="ECO:0000313" key="2">
    <source>
        <dbReference type="Proteomes" id="UP001497382"/>
    </source>
</evidence>
<evidence type="ECO:0000313" key="1">
    <source>
        <dbReference type="EMBL" id="CAL1261934.1"/>
    </source>
</evidence>
<comment type="caution">
    <text evidence="1">The sequence shown here is derived from an EMBL/GenBank/DDBJ whole genome shotgun (WGS) entry which is preliminary data.</text>
</comment>
<sequence>MEDQSMAEAMLSLSGVPTVPVVYLKTKLLKNS</sequence>
<gene>
    <name evidence="1" type="ORF">LARSCL_LOCUS696</name>
</gene>
<protein>
    <submittedName>
        <fullName evidence="1">Uncharacterized protein</fullName>
    </submittedName>
</protein>
<dbReference type="EMBL" id="CAXIEN010000004">
    <property type="protein sequence ID" value="CAL1261934.1"/>
    <property type="molecule type" value="Genomic_DNA"/>
</dbReference>
<organism evidence="1 2">
    <name type="scientific">Larinioides sclopetarius</name>
    <dbReference type="NCBI Taxonomy" id="280406"/>
    <lineage>
        <taxon>Eukaryota</taxon>
        <taxon>Metazoa</taxon>
        <taxon>Ecdysozoa</taxon>
        <taxon>Arthropoda</taxon>
        <taxon>Chelicerata</taxon>
        <taxon>Arachnida</taxon>
        <taxon>Araneae</taxon>
        <taxon>Araneomorphae</taxon>
        <taxon>Entelegynae</taxon>
        <taxon>Araneoidea</taxon>
        <taxon>Araneidae</taxon>
        <taxon>Larinioides</taxon>
    </lineage>
</organism>
<name>A0AAV1YVK2_9ARAC</name>
<accession>A0AAV1YVK2</accession>